<dbReference type="GO" id="GO:0035556">
    <property type="term" value="P:intracellular signal transduction"/>
    <property type="evidence" value="ECO:0007669"/>
    <property type="project" value="InterPro"/>
</dbReference>
<dbReference type="FunFam" id="2.30.29.30:FF:000055">
    <property type="entry name" value="Phosphatidylinositol 3,4,5-trisphosphate-dependent Rac exchanger 1 protein-like"/>
    <property type="match status" value="1"/>
</dbReference>
<name>A0A315VYW3_GAMAF</name>
<feature type="compositionally biased region" description="Acidic residues" evidence="3">
    <location>
        <begin position="1253"/>
        <end position="1264"/>
    </location>
</feature>
<keyword evidence="9" id="KW-1185">Reference proteome</keyword>
<dbReference type="InterPro" id="IPR055251">
    <property type="entry name" value="SOS1_NGEF_PH"/>
</dbReference>
<dbReference type="SMART" id="SM00325">
    <property type="entry name" value="RhoGEF"/>
    <property type="match status" value="1"/>
</dbReference>
<evidence type="ECO:0000256" key="1">
    <source>
        <dbReference type="ARBA" id="ARBA00022658"/>
    </source>
</evidence>
<protein>
    <recommendedName>
        <fullName evidence="10">Phosphatidylinositol-3,4,5-trisphosphate-dependent Rac exchange factor 1</fullName>
    </recommendedName>
</protein>
<evidence type="ECO:0008006" key="10">
    <source>
        <dbReference type="Google" id="ProtNLM"/>
    </source>
</evidence>
<evidence type="ECO:0000313" key="8">
    <source>
        <dbReference type="EMBL" id="PWA28151.1"/>
    </source>
</evidence>
<dbReference type="Gene3D" id="1.20.900.10">
    <property type="entry name" value="Dbl homology (DH) domain"/>
    <property type="match status" value="1"/>
</dbReference>
<dbReference type="Pfam" id="PF00610">
    <property type="entry name" value="DEP"/>
    <property type="match status" value="2"/>
</dbReference>
<feature type="region of interest" description="Disordered" evidence="3">
    <location>
        <begin position="1007"/>
        <end position="1042"/>
    </location>
</feature>
<dbReference type="InterPro" id="IPR000591">
    <property type="entry name" value="DEP_dom"/>
</dbReference>
<keyword evidence="2" id="KW-0175">Coiled coil</keyword>
<feature type="domain" description="PH" evidence="4">
    <location>
        <begin position="481"/>
        <end position="601"/>
    </location>
</feature>
<dbReference type="SUPFAM" id="SSF46785">
    <property type="entry name" value="Winged helix' DNA-binding domain"/>
    <property type="match status" value="2"/>
</dbReference>
<dbReference type="Gene3D" id="2.30.42.10">
    <property type="match status" value="2"/>
</dbReference>
<feature type="domain" description="PDZ" evidence="6">
    <location>
        <begin position="919"/>
        <end position="979"/>
    </location>
</feature>
<dbReference type="PROSITE" id="PS50186">
    <property type="entry name" value="DEP"/>
    <property type="match status" value="2"/>
</dbReference>
<dbReference type="SMART" id="SM00233">
    <property type="entry name" value="PH"/>
    <property type="match status" value="1"/>
</dbReference>
<dbReference type="GO" id="GO:0005085">
    <property type="term" value="F:guanyl-nucleotide exchange factor activity"/>
    <property type="evidence" value="ECO:0007669"/>
    <property type="project" value="UniProtKB-KW"/>
</dbReference>
<dbReference type="SUPFAM" id="SSF50156">
    <property type="entry name" value="PDZ domain-like"/>
    <property type="match status" value="2"/>
</dbReference>
<sequence length="1873" mass="212411">MDAEGNPEAPQRTLKLKVLQSGSERDEEQKRGGKKKTWMRLKGDFVFWQMDLPKRVSLGRQLQTGWWVKEERWEFIFSLGGGVEERCELQLLGEREVCHGLLGSLIVAKPRAFLGLRWSPATKRGFLQLFIGFHAMSAPNWPDPLCRTALSPSVAVSTKKLDNGSLQRMDGRTEEGTRKEGRIDRGRHEASRASPLPCPVKRTVPPHQHRFVARNLFQDSVGNPDLGLSSSGLSFIHADLLRLMRSQLMERLLRISELVDVTVLRISLKCLLLLQKMLYFHGFTTAFLQRIRQIPDDQQCLSPEHVKILFSNIEDILELHRKVLSVVEASLQPEPHPNHSLGHVFLQFKQSFSVYSEYCSNHEKALRLLMELNKIPNIRTFLLHCMLLGGKKSTDIPLEGYLLTPIQRICKYPLLLKELLKRTPKKHADYPAVEEALQAMKAVCSNINETKRQMEKLEALEQLQSHIEGWEGTNLTDICTELLLHGNLLKISAGNIQERVFFLFDNLLVYCKRKSRVSGKKSTKRTKSINGPLYVFRGRINTEVMEVENVEDGTADYHSNNYTVTNGWKIHNTAKNKWFVCMAKNAEDKQKWLDAILREREQRESLKLGMERDAYVMIAEKGEKLYHMMMTKNRHLIKDRRKKLSIVPKCFMGNEFVSWLIESGEISNADEGVNLGQALLENGIIHHVSDKHQFKNEQVLYRFRYDDGTYKARSELEDIMSKGVRLYCRLHSLHTPVIKDRDHHLKTFKSVLPACKLVDWLISQGDCSNREDAVTLGVGLCNSGYMHHVLEKSEFKDDSQFFRFYADEETEGTGTKSKQLQRHDFKLIENILAKSLVIHPEEEDYGFEIEEKNKAIVVKSVTRGSHAEMASLQVGRKIYTINEDLLFLRAFSEVEAMINQAFCIRRSLRLLVAIKAKEIVKIPDNPESLSFRLSGSEPPHVHAVRKGWEAAAAGLQPGQVILKVNGNNMNRSDYQEVLEHFSAQHTHQEPPQTCQWVYRAFEDVEELQRPNSAGEKEESPLRPYSVENGSNHEEGTTTNGTDHRLCRLSLSADLPLVSLTVDNVHLEHGVVYEYVSTAGIKCHVLEKVVEPKGCFGLTAKILEAFSGDDSLFVRNCSQLISQSDRVVTMPQYEFRQICDTKLESVKCRISSYQEFAKELRNKVWPSFRQAGVRPHPLGCMDFVPTNCHVNLMQVSYPKSTTSAGRTFSIRFGRKNSLYGLDPDQAQLNPMSHTQHCVTSMGAPSWSCSGLEGGEADGSAEETLDGGEGIQGEGGLSFLLKQEDTETQDAYIYLYSRLDFAVREMKQYVAQIDVLLSSITEPTQLDGEGGEPPADELGQPLAPCEDGCEQDKAEPGGIKKVCFKVNEEDQEDSGHDTMSYRDSYSECNSNRDSVLSYTSVRSNSSYLGSDEMGSGDELPCDMRIPSDKQDKLHGCLEHLFNQVESINCLLKGSVMTKACEEIKHFYSDHSQPEFRQTEDWTARSRYVIHKNIQEDPWNLPHSIKNLVESLQRFVDDGKNQLLLALLKCTDTSLQLRRDVIFCQAAAGALCTLAEQLLTALRSRFNNAGEYQEDNKETSRKWLEQISVIGVLLHFQSTLAPYLKAERTMLEDTKAALLDLDKVNVFFRPLEDECLVANTPVCYQVEGSRQALRVTMFLDSCHFSELPSRLQNGGSLKLHTVLFSRALERPDSASPQDSVDMEEFQQRINAVSLEKVKAYYRRLRAFYLEKSNLPTDSNSTAMKIDQLLRPLNTLDDLCRLMQSYVNVRPSTQGHPSGVSVLCVSSELCNRLGACHITLCGTGMQRCTLNVTLEKTMILARNHGLLPRCIMQTMDIMRKQGARVDLSAKNLKVMDQMPPSAPRLFKLCLPPSDGDL</sequence>
<dbReference type="GO" id="GO:0023051">
    <property type="term" value="P:regulation of signaling"/>
    <property type="evidence" value="ECO:0007669"/>
    <property type="project" value="TreeGrafter"/>
</dbReference>
<dbReference type="FunFam" id="2.30.42.10:FF:000085">
    <property type="entry name" value="Phosphatidylinositol-3,4,5-trisphosphate dependent Rac exchange factor 2"/>
    <property type="match status" value="1"/>
</dbReference>
<dbReference type="STRING" id="33528.ENSGAFP00000029913"/>
<feature type="coiled-coil region" evidence="2">
    <location>
        <begin position="433"/>
        <end position="460"/>
    </location>
</feature>
<dbReference type="PROSITE" id="PS50010">
    <property type="entry name" value="DH_2"/>
    <property type="match status" value="1"/>
</dbReference>
<evidence type="ECO:0000259" key="4">
    <source>
        <dbReference type="PROSITE" id="PS50003"/>
    </source>
</evidence>
<dbReference type="CDD" id="cd00160">
    <property type="entry name" value="RhoGEF"/>
    <property type="match status" value="1"/>
</dbReference>
<dbReference type="InterPro" id="IPR001331">
    <property type="entry name" value="GDS_CDC24_CS"/>
</dbReference>
<dbReference type="Gene3D" id="1.10.10.10">
    <property type="entry name" value="Winged helix-like DNA-binding domain superfamily/Winged helix DNA-binding domain"/>
    <property type="match status" value="2"/>
</dbReference>
<evidence type="ECO:0000256" key="3">
    <source>
        <dbReference type="SAM" id="MobiDB-lite"/>
    </source>
</evidence>
<feature type="region of interest" description="Disordered" evidence="3">
    <location>
        <begin position="166"/>
        <end position="199"/>
    </location>
</feature>
<feature type="domain" description="PDZ" evidence="6">
    <location>
        <begin position="835"/>
        <end position="897"/>
    </location>
</feature>
<gene>
    <name evidence="8" type="ORF">CCH79_00017973</name>
</gene>
<dbReference type="Pfam" id="PF00621">
    <property type="entry name" value="RhoGEF"/>
    <property type="match status" value="1"/>
</dbReference>
<feature type="domain" description="DEP" evidence="7">
    <location>
        <begin position="738"/>
        <end position="806"/>
    </location>
</feature>
<evidence type="ECO:0000313" key="9">
    <source>
        <dbReference type="Proteomes" id="UP000250572"/>
    </source>
</evidence>
<feature type="compositionally biased region" description="Basic and acidic residues" evidence="3">
    <location>
        <begin position="1007"/>
        <end position="1020"/>
    </location>
</feature>
<evidence type="ECO:0000259" key="5">
    <source>
        <dbReference type="PROSITE" id="PS50010"/>
    </source>
</evidence>
<dbReference type="InterPro" id="IPR001478">
    <property type="entry name" value="PDZ"/>
</dbReference>
<evidence type="ECO:0000256" key="2">
    <source>
        <dbReference type="SAM" id="Coils"/>
    </source>
</evidence>
<dbReference type="InterPro" id="IPR011993">
    <property type="entry name" value="PH-like_dom_sf"/>
</dbReference>
<dbReference type="Proteomes" id="UP000250572">
    <property type="component" value="Unassembled WGS sequence"/>
</dbReference>
<dbReference type="SUPFAM" id="SSF48065">
    <property type="entry name" value="DBL homology domain (DH-domain)"/>
    <property type="match status" value="1"/>
</dbReference>
<dbReference type="GO" id="GO:0005096">
    <property type="term" value="F:GTPase activator activity"/>
    <property type="evidence" value="ECO:0007669"/>
    <property type="project" value="TreeGrafter"/>
</dbReference>
<dbReference type="FunFam" id="1.10.10.10:FF:000094">
    <property type="entry name" value="Phosphatidylinositol-3,4,5-trisphosphate dependent Rac exchange factor 1"/>
    <property type="match status" value="1"/>
</dbReference>
<feature type="compositionally biased region" description="Basic and acidic residues" evidence="3">
    <location>
        <begin position="169"/>
        <end position="191"/>
    </location>
</feature>
<dbReference type="SMART" id="SM00049">
    <property type="entry name" value="DEP"/>
    <property type="match status" value="2"/>
</dbReference>
<feature type="compositionally biased region" description="Basic and acidic residues" evidence="3">
    <location>
        <begin position="1030"/>
        <end position="1042"/>
    </location>
</feature>
<feature type="region of interest" description="Disordered" evidence="3">
    <location>
        <begin position="1247"/>
        <end position="1267"/>
    </location>
</feature>
<dbReference type="Pfam" id="PF22697">
    <property type="entry name" value="SOS1_NGEF_PH"/>
    <property type="match status" value="1"/>
</dbReference>
<dbReference type="InterPro" id="IPR035899">
    <property type="entry name" value="DBL_dom_sf"/>
</dbReference>
<comment type="caution">
    <text evidence="8">The sequence shown here is derived from an EMBL/GenBank/DDBJ whole genome shotgun (WGS) entry which is preliminary data.</text>
</comment>
<dbReference type="GO" id="GO:0007186">
    <property type="term" value="P:G protein-coupled receptor signaling pathway"/>
    <property type="evidence" value="ECO:0007669"/>
    <property type="project" value="TreeGrafter"/>
</dbReference>
<dbReference type="InterPro" id="IPR001849">
    <property type="entry name" value="PH_domain"/>
</dbReference>
<dbReference type="InterPro" id="IPR036388">
    <property type="entry name" value="WH-like_DNA-bd_sf"/>
</dbReference>
<dbReference type="PROSITE" id="PS50106">
    <property type="entry name" value="PDZ"/>
    <property type="match status" value="2"/>
</dbReference>
<reference evidence="8 9" key="1">
    <citation type="journal article" date="2018" name="G3 (Bethesda)">
        <title>A High-Quality Reference Genome for the Invasive Mosquitofish Gambusia affinis Using a Chicago Library.</title>
        <authorList>
            <person name="Hoffberg S.L."/>
            <person name="Troendle N.J."/>
            <person name="Glenn T.C."/>
            <person name="Mahmud O."/>
            <person name="Louha S."/>
            <person name="Chalopin D."/>
            <person name="Bennetzen J.L."/>
            <person name="Mauricio R."/>
        </authorList>
    </citation>
    <scope>NUCLEOTIDE SEQUENCE [LARGE SCALE GENOMIC DNA]</scope>
    <source>
        <strain evidence="8">NE01/NJP1002.9</strain>
        <tissue evidence="8">Muscle</tissue>
    </source>
</reference>
<dbReference type="SUPFAM" id="SSF50729">
    <property type="entry name" value="PH domain-like"/>
    <property type="match status" value="1"/>
</dbReference>
<feature type="region of interest" description="Disordered" evidence="3">
    <location>
        <begin position="1"/>
        <end position="35"/>
    </location>
</feature>
<organism evidence="8 9">
    <name type="scientific">Gambusia affinis</name>
    <name type="common">Western mosquitofish</name>
    <name type="synonym">Heterandria affinis</name>
    <dbReference type="NCBI Taxonomy" id="33528"/>
    <lineage>
        <taxon>Eukaryota</taxon>
        <taxon>Metazoa</taxon>
        <taxon>Chordata</taxon>
        <taxon>Craniata</taxon>
        <taxon>Vertebrata</taxon>
        <taxon>Euteleostomi</taxon>
        <taxon>Actinopterygii</taxon>
        <taxon>Neopterygii</taxon>
        <taxon>Teleostei</taxon>
        <taxon>Neoteleostei</taxon>
        <taxon>Acanthomorphata</taxon>
        <taxon>Ovalentaria</taxon>
        <taxon>Atherinomorphae</taxon>
        <taxon>Cyprinodontiformes</taxon>
        <taxon>Poeciliidae</taxon>
        <taxon>Poeciliinae</taxon>
        <taxon>Gambusia</taxon>
    </lineage>
</organism>
<keyword evidence="1" id="KW-0344">Guanine-nucleotide releasing factor</keyword>
<dbReference type="CDD" id="cd04440">
    <property type="entry name" value="DEP_2_P-Rex"/>
    <property type="match status" value="1"/>
</dbReference>
<feature type="domain" description="DEP" evidence="7">
    <location>
        <begin position="631"/>
        <end position="705"/>
    </location>
</feature>
<dbReference type="SMART" id="SM00228">
    <property type="entry name" value="PDZ"/>
    <property type="match status" value="2"/>
</dbReference>
<proteinExistence type="predicted"/>
<evidence type="ECO:0000259" key="6">
    <source>
        <dbReference type="PROSITE" id="PS50106"/>
    </source>
</evidence>
<accession>A0A315VYW3</accession>
<dbReference type="PANTHER" id="PTHR22829:SF6">
    <property type="entry name" value="PHOSPHATIDYLINOSITOL 3,4,5-TRISPHOSPHATE-DEPENDENT RAC EXCHANGER 1 PROTEIN"/>
    <property type="match status" value="1"/>
</dbReference>
<dbReference type="InterPro" id="IPR000219">
    <property type="entry name" value="DH_dom"/>
</dbReference>
<dbReference type="GO" id="GO:0005886">
    <property type="term" value="C:plasma membrane"/>
    <property type="evidence" value="ECO:0007669"/>
    <property type="project" value="TreeGrafter"/>
</dbReference>
<dbReference type="InterPro" id="IPR036390">
    <property type="entry name" value="WH_DNA-bd_sf"/>
</dbReference>
<feature type="domain" description="DH" evidence="5">
    <location>
        <begin position="245"/>
        <end position="450"/>
    </location>
</feature>
<dbReference type="CDD" id="cd01224">
    <property type="entry name" value="PH_Collybistin_ASEF"/>
    <property type="match status" value="1"/>
</dbReference>
<evidence type="ECO:0000259" key="7">
    <source>
        <dbReference type="PROSITE" id="PS50186"/>
    </source>
</evidence>
<dbReference type="Gene3D" id="2.30.29.30">
    <property type="entry name" value="Pleckstrin-homology domain (PH domain)/Phosphotyrosine-binding domain (PTB)"/>
    <property type="match status" value="1"/>
</dbReference>
<dbReference type="PANTHER" id="PTHR22829">
    <property type="entry name" value="DEP DOMAIN PROTEIN"/>
    <property type="match status" value="1"/>
</dbReference>
<dbReference type="InterPro" id="IPR036034">
    <property type="entry name" value="PDZ_sf"/>
</dbReference>
<dbReference type="PROSITE" id="PS50003">
    <property type="entry name" value="PH_DOMAIN"/>
    <property type="match status" value="1"/>
</dbReference>
<dbReference type="EMBL" id="NHOQ01000938">
    <property type="protein sequence ID" value="PWA28151.1"/>
    <property type="molecule type" value="Genomic_DNA"/>
</dbReference>
<dbReference type="InterPro" id="IPR051832">
    <property type="entry name" value="mTOR-Rac_regulators"/>
</dbReference>
<dbReference type="PROSITE" id="PS00741">
    <property type="entry name" value="DH_1"/>
    <property type="match status" value="1"/>
</dbReference>